<dbReference type="InterPro" id="IPR045332">
    <property type="entry name" value="ARMET_N"/>
</dbReference>
<dbReference type="GO" id="GO:0005788">
    <property type="term" value="C:endoplasmic reticulum lumen"/>
    <property type="evidence" value="ECO:0007669"/>
    <property type="project" value="Ensembl"/>
</dbReference>
<dbReference type="Proteomes" id="UP000694425">
    <property type="component" value="Unplaced"/>
</dbReference>
<dbReference type="InterPro" id="IPR036361">
    <property type="entry name" value="SAP_dom_sf"/>
</dbReference>
<dbReference type="GeneTree" id="ENSGT00390000007160"/>
<evidence type="ECO:0000256" key="2">
    <source>
        <dbReference type="ARBA" id="ARBA00005617"/>
    </source>
</evidence>
<dbReference type="GO" id="GO:0036500">
    <property type="term" value="P:ATF6-mediated unfolded protein response"/>
    <property type="evidence" value="ECO:0007669"/>
    <property type="project" value="Ensembl"/>
</dbReference>
<dbReference type="PANTHER" id="PTHR12990">
    <property type="entry name" value="ARMET-LIKE PROTEIN"/>
    <property type="match status" value="1"/>
</dbReference>
<evidence type="ECO:0000259" key="8">
    <source>
        <dbReference type="Pfam" id="PF20145"/>
    </source>
</evidence>
<feature type="signal peptide" evidence="6">
    <location>
        <begin position="1"/>
        <end position="22"/>
    </location>
</feature>
<dbReference type="GO" id="GO:0071542">
    <property type="term" value="P:dopaminergic neuron differentiation"/>
    <property type="evidence" value="ECO:0007669"/>
    <property type="project" value="TreeGrafter"/>
</dbReference>
<dbReference type="AlphaFoldDB" id="A0A8C7EIU9"/>
<dbReference type="InterPro" id="IPR045333">
    <property type="entry name" value="ARMET-like"/>
</dbReference>
<dbReference type="FunFam" id="1.10.225.10:FF:000003">
    <property type="entry name" value="Mesencephalic astrocyte-derived neurotrophic factor"/>
    <property type="match status" value="1"/>
</dbReference>
<dbReference type="GO" id="GO:0005615">
    <property type="term" value="C:extracellular space"/>
    <property type="evidence" value="ECO:0007669"/>
    <property type="project" value="TreeGrafter"/>
</dbReference>
<keyword evidence="4 6" id="KW-0732">Signal</keyword>
<keyword evidence="5" id="KW-1015">Disulfide bond</keyword>
<dbReference type="GO" id="GO:0120146">
    <property type="term" value="F:sulfatide binding"/>
    <property type="evidence" value="ECO:0007669"/>
    <property type="project" value="Ensembl"/>
</dbReference>
<dbReference type="Pfam" id="PF10208">
    <property type="entry name" value="ARMET_C"/>
    <property type="match status" value="1"/>
</dbReference>
<dbReference type="FunFam" id="1.10.720.30:FF:000003">
    <property type="entry name" value="Mesencephalic astrocyte-derived neurotrophic factor"/>
    <property type="match status" value="1"/>
</dbReference>
<feature type="domain" description="ARMET N-terminal" evidence="8">
    <location>
        <begin position="37"/>
        <end position="131"/>
    </location>
</feature>
<keyword evidence="10" id="KW-1185">Reference proteome</keyword>
<protein>
    <submittedName>
        <fullName evidence="9">Mesencephalic astrocyte derived neurotrophic factor</fullName>
    </submittedName>
</protein>
<dbReference type="SUPFAM" id="SSF68906">
    <property type="entry name" value="SAP domain"/>
    <property type="match status" value="1"/>
</dbReference>
<dbReference type="GO" id="GO:1905897">
    <property type="term" value="P:regulation of response to endoplasmic reticulum stress"/>
    <property type="evidence" value="ECO:0007669"/>
    <property type="project" value="Ensembl"/>
</dbReference>
<dbReference type="Gene3D" id="1.10.720.30">
    <property type="entry name" value="SAP domain"/>
    <property type="match status" value="1"/>
</dbReference>
<name>A0A8C7EIU9_NEOVI</name>
<dbReference type="Pfam" id="PF20145">
    <property type="entry name" value="ARMET_N"/>
    <property type="match status" value="1"/>
</dbReference>
<evidence type="ECO:0000313" key="9">
    <source>
        <dbReference type="Ensembl" id="ENSNVIP00000001632.1"/>
    </source>
</evidence>
<dbReference type="InterPro" id="IPR019345">
    <property type="entry name" value="ARMET_C"/>
</dbReference>
<reference evidence="9" key="2">
    <citation type="submission" date="2025-09" db="UniProtKB">
        <authorList>
            <consortium name="Ensembl"/>
        </authorList>
    </citation>
    <scope>IDENTIFICATION</scope>
</reference>
<keyword evidence="3" id="KW-0964">Secreted</keyword>
<comment type="subcellular location">
    <subcellularLocation>
        <location evidence="1">Secreted</location>
    </subcellularLocation>
</comment>
<evidence type="ECO:0000259" key="7">
    <source>
        <dbReference type="Pfam" id="PF10208"/>
    </source>
</evidence>
<dbReference type="Ensembl" id="ENSNVIT00000001891.1">
    <property type="protein sequence ID" value="ENSNVIP00000001632.1"/>
    <property type="gene ID" value="ENSNVIG00000001336.1"/>
</dbReference>
<feature type="domain" description="ARMET C-terminal" evidence="7">
    <location>
        <begin position="135"/>
        <end position="177"/>
    </location>
</feature>
<evidence type="ECO:0000313" key="10">
    <source>
        <dbReference type="Proteomes" id="UP000694425"/>
    </source>
</evidence>
<accession>A0A8C7EIU9</accession>
<evidence type="ECO:0000256" key="5">
    <source>
        <dbReference type="ARBA" id="ARBA00023157"/>
    </source>
</evidence>
<evidence type="ECO:0000256" key="4">
    <source>
        <dbReference type="ARBA" id="ARBA00022729"/>
    </source>
</evidence>
<organism evidence="9 10">
    <name type="scientific">Neovison vison</name>
    <name type="common">American mink</name>
    <name type="synonym">Mustela vison</name>
    <dbReference type="NCBI Taxonomy" id="452646"/>
    <lineage>
        <taxon>Eukaryota</taxon>
        <taxon>Metazoa</taxon>
        <taxon>Chordata</taxon>
        <taxon>Craniata</taxon>
        <taxon>Vertebrata</taxon>
        <taxon>Euteleostomi</taxon>
        <taxon>Mammalia</taxon>
        <taxon>Eutheria</taxon>
        <taxon>Laurasiatheria</taxon>
        <taxon>Carnivora</taxon>
        <taxon>Caniformia</taxon>
        <taxon>Musteloidea</taxon>
        <taxon>Mustelidae</taxon>
        <taxon>Mustelinae</taxon>
        <taxon>Neogale</taxon>
    </lineage>
</organism>
<evidence type="ECO:0000256" key="1">
    <source>
        <dbReference type="ARBA" id="ARBA00004613"/>
    </source>
</evidence>
<evidence type="ECO:0000256" key="6">
    <source>
        <dbReference type="SAM" id="SignalP"/>
    </source>
</evidence>
<dbReference type="Gene3D" id="1.10.225.10">
    <property type="entry name" value="Saposin-like"/>
    <property type="match status" value="1"/>
</dbReference>
<dbReference type="PANTHER" id="PTHR12990:SF10">
    <property type="entry name" value="MESENCEPHALIC ASTROCYTE-DERIVED NEUROTROPHIC FACTOR"/>
    <property type="match status" value="1"/>
</dbReference>
<dbReference type="GO" id="GO:0031175">
    <property type="term" value="P:neuron projection development"/>
    <property type="evidence" value="ECO:0007669"/>
    <property type="project" value="TreeGrafter"/>
</dbReference>
<feature type="chain" id="PRO_5034373514" evidence="6">
    <location>
        <begin position="23"/>
        <end position="188"/>
    </location>
</feature>
<comment type="similarity">
    <text evidence="2">Belongs to the ARMET family.</text>
</comment>
<sequence length="188" mass="21348">WKNSPPCLLLKLLTVFPPGGLGCNLVIAEHLPSPSFPVCISYLGRFYQDLKDRDVTFSPSSIEKELIKFCREARGKENRLCYYIGATDDAATKIINEVSKPLAHHIPVEKVCEKLKKKDSQICELKYDKQIDLSTVDLKKLRVKELKKILDDWGETCKGCAEKSDYIRKINELMPKYAPKAASSRTDL</sequence>
<evidence type="ECO:0000256" key="3">
    <source>
        <dbReference type="ARBA" id="ARBA00022525"/>
    </source>
</evidence>
<reference evidence="9" key="1">
    <citation type="submission" date="2025-08" db="UniProtKB">
        <authorList>
            <consortium name="Ensembl"/>
        </authorList>
    </citation>
    <scope>IDENTIFICATION</scope>
</reference>
<proteinExistence type="inferred from homology"/>
<dbReference type="GO" id="GO:0002014">
    <property type="term" value="P:vasoconstriction of artery involved in ischemic response to lowering of systemic arterial blood pressure"/>
    <property type="evidence" value="ECO:0007669"/>
    <property type="project" value="Ensembl"/>
</dbReference>